<keyword evidence="1" id="KW-0472">Membrane</keyword>
<proteinExistence type="predicted"/>
<keyword evidence="3" id="KW-1185">Reference proteome</keyword>
<keyword evidence="1" id="KW-1133">Transmembrane helix</keyword>
<evidence type="ECO:0000313" key="3">
    <source>
        <dbReference type="Proteomes" id="UP000254978"/>
    </source>
</evidence>
<dbReference type="RefSeq" id="WP_115277409.1">
    <property type="nucleotide sequence ID" value="NZ_AP022600.1"/>
</dbReference>
<dbReference type="AlphaFoldDB" id="A0A378TAW5"/>
<dbReference type="Proteomes" id="UP000254978">
    <property type="component" value="Unassembled WGS sequence"/>
</dbReference>
<sequence length="82" mass="8701">MTQTLGLLYLVGALITAAITFALAARWRDSRQPAAHPACASLAAGVLWPVVLVGAVQMGAIALLTRTIREPFDTAEHYALAR</sequence>
<feature type="transmembrane region" description="Helical" evidence="1">
    <location>
        <begin position="40"/>
        <end position="64"/>
    </location>
</feature>
<reference evidence="2 3" key="1">
    <citation type="submission" date="2018-06" db="EMBL/GenBank/DDBJ databases">
        <authorList>
            <consortium name="Pathogen Informatics"/>
            <person name="Doyle S."/>
        </authorList>
    </citation>
    <scope>NUCLEOTIDE SEQUENCE [LARGE SCALE GENOMIC DNA]</scope>
    <source>
        <strain evidence="2 3">NCTC10821</strain>
    </source>
</reference>
<name>A0A378TAW5_9MYCO</name>
<evidence type="ECO:0000313" key="2">
    <source>
        <dbReference type="EMBL" id="STZ57025.1"/>
    </source>
</evidence>
<evidence type="ECO:0000256" key="1">
    <source>
        <dbReference type="SAM" id="Phobius"/>
    </source>
</evidence>
<organism evidence="2 3">
    <name type="scientific">Mycolicibacterium tokaiense</name>
    <dbReference type="NCBI Taxonomy" id="39695"/>
    <lineage>
        <taxon>Bacteria</taxon>
        <taxon>Bacillati</taxon>
        <taxon>Actinomycetota</taxon>
        <taxon>Actinomycetes</taxon>
        <taxon>Mycobacteriales</taxon>
        <taxon>Mycobacteriaceae</taxon>
        <taxon>Mycolicibacterium</taxon>
    </lineage>
</organism>
<dbReference type="EMBL" id="UGQT01000001">
    <property type="protein sequence ID" value="STZ57025.1"/>
    <property type="molecule type" value="Genomic_DNA"/>
</dbReference>
<keyword evidence="1" id="KW-0812">Transmembrane</keyword>
<gene>
    <name evidence="2" type="ORF">NCTC10821_00522</name>
</gene>
<accession>A0A378TAW5</accession>
<protein>
    <submittedName>
        <fullName evidence="2">Uncharacterized protein</fullName>
    </submittedName>
</protein>